<evidence type="ECO:0000313" key="2">
    <source>
        <dbReference type="EMBL" id="CAH2219608.1"/>
    </source>
</evidence>
<dbReference type="EMBL" id="OW240912">
    <property type="protein sequence ID" value="CAH2219608.1"/>
    <property type="molecule type" value="Genomic_DNA"/>
</dbReference>
<dbReference type="PANTHER" id="PTHR28450:SF1">
    <property type="entry name" value="FANCONI ANEMIA GROUP B PROTEIN"/>
    <property type="match status" value="1"/>
</dbReference>
<dbReference type="AlphaFoldDB" id="A0AAD1VLG5"/>
<dbReference type="GO" id="GO:2000042">
    <property type="term" value="P:negative regulation of double-strand break repair via homologous recombination"/>
    <property type="evidence" value="ECO:0007669"/>
    <property type="project" value="TreeGrafter"/>
</dbReference>
<proteinExistence type="predicted"/>
<protein>
    <recommendedName>
        <fullName evidence="4">Fanconi anemia group B protein</fullName>
    </recommendedName>
</protein>
<dbReference type="GO" id="GO:0036297">
    <property type="term" value="P:interstrand cross-link repair"/>
    <property type="evidence" value="ECO:0007669"/>
    <property type="project" value="InterPro"/>
</dbReference>
<dbReference type="GO" id="GO:1905168">
    <property type="term" value="P:positive regulation of double-strand break repair via homologous recombination"/>
    <property type="evidence" value="ECO:0007669"/>
    <property type="project" value="TreeGrafter"/>
</dbReference>
<keyword evidence="3" id="KW-1185">Reference proteome</keyword>
<organism evidence="2 3">
    <name type="scientific">Pelobates cultripes</name>
    <name type="common">Western spadefoot toad</name>
    <dbReference type="NCBI Taxonomy" id="61616"/>
    <lineage>
        <taxon>Eukaryota</taxon>
        <taxon>Metazoa</taxon>
        <taxon>Chordata</taxon>
        <taxon>Craniata</taxon>
        <taxon>Vertebrata</taxon>
        <taxon>Euteleostomi</taxon>
        <taxon>Amphibia</taxon>
        <taxon>Batrachia</taxon>
        <taxon>Anura</taxon>
        <taxon>Pelobatoidea</taxon>
        <taxon>Pelobatidae</taxon>
        <taxon>Pelobates</taxon>
    </lineage>
</organism>
<accession>A0AAD1VLG5</accession>
<gene>
    <name evidence="2" type="ORF">PECUL_23A023277</name>
</gene>
<feature type="region of interest" description="Disordered" evidence="1">
    <location>
        <begin position="757"/>
        <end position="781"/>
    </location>
</feature>
<evidence type="ECO:0008006" key="4">
    <source>
        <dbReference type="Google" id="ProtNLM"/>
    </source>
</evidence>
<reference evidence="2" key="1">
    <citation type="submission" date="2022-03" db="EMBL/GenBank/DDBJ databases">
        <authorList>
            <person name="Alioto T."/>
            <person name="Alioto T."/>
            <person name="Gomez Garrido J."/>
        </authorList>
    </citation>
    <scope>NUCLEOTIDE SEQUENCE</scope>
</reference>
<dbReference type="GO" id="GO:0043240">
    <property type="term" value="C:Fanconi anaemia nuclear complex"/>
    <property type="evidence" value="ECO:0007669"/>
    <property type="project" value="InterPro"/>
</dbReference>
<dbReference type="GO" id="GO:1990414">
    <property type="term" value="P:replication-born double-strand break repair via sister chromatid exchange"/>
    <property type="evidence" value="ECO:0007669"/>
    <property type="project" value="TreeGrafter"/>
</dbReference>
<dbReference type="Proteomes" id="UP001295444">
    <property type="component" value="Chromosome 01"/>
</dbReference>
<evidence type="ECO:0000313" key="3">
    <source>
        <dbReference type="Proteomes" id="UP001295444"/>
    </source>
</evidence>
<name>A0AAD1VLG5_PELCU</name>
<dbReference type="InterPro" id="IPR033333">
    <property type="entry name" value="FANCB"/>
</dbReference>
<dbReference type="PANTHER" id="PTHR28450">
    <property type="entry name" value="FANCONI ANEMIA GROUP B PROTEIN"/>
    <property type="match status" value="1"/>
</dbReference>
<evidence type="ECO:0000256" key="1">
    <source>
        <dbReference type="SAM" id="MobiDB-lite"/>
    </source>
</evidence>
<sequence>MEEMMSFPEIHKRILCYNGEILTFEISQTLRASQTTKTSALLFSRKTFDPVSGTFIENFTGQHRFPASTSAIEFVCCECATDVRTSISIPCVLLKLKRQKQKRSSSKFTLLMLHSNNDMESCLNFRLDIGSVDDARLCDGPTVLLRHNETLHYISTLTAEPVIVPVNFIALHWVGTIEPGELVIFGVKNIDLENAPSPSIAGGTLKDTSYVLYSIENQKSIPGTCFLPDAYSSVICCLQVCTLQGSDGKFETSVIAASGKQLILFSNGVPEEVCQLPFENPFKLQVASTSRGDLLFIVSFSSGDACAIWKDSLKVAVTWQQVRDILVDDFLGAGFDQILLIFKDDPTKSPGPEDFKITDCCEINYPADTDTSKKDESAEDGCQENQFLTVQALEARLQAGLLFLQELQHDIQVKDRVIKTSCESLTNMTQGKDVIVQSAEKEGLTSLWDDSDNCPDSPSSDPCTSLAIPDCFVEKVWYRVIDDLLVVGVKLSNSVYSSLSNVGLSLIMDQEIASISPVTKCQTNVLKLPINASQVFANQKEPLAKKQRLDDFIKDSLPGDFLRRPCSPSYQNDLERTVTAVTELSPLLPLNNTSCVLLLHARRKNQPDCLLRIGCSLEDVFAVLSAFQKCSFHLLSPDYTLKSVQIWLIGQMQGEPVEHIPDIICSRKPGNNQGTLFIWNSKNPFEGTLTVFYRNDSTLLQCLHSLRRVLPPTCAINTTVLGGKDCLTESLAQSLEEELLALRSSVSSAESKVEKELSQRCKMKKNNGTTDSSSDTKERVQKYREELQIEQMQSDLDTPLAADGDLYSKSMLNAVQLQMNSDSLACRLANL</sequence>